<dbReference type="Proteomes" id="UP000250043">
    <property type="component" value="Unassembled WGS sequence"/>
</dbReference>
<evidence type="ECO:0000313" key="3">
    <source>
        <dbReference type="Proteomes" id="UP000250043"/>
    </source>
</evidence>
<gene>
    <name evidence="2" type="ORF">OBBRIDRAFT_792985</name>
</gene>
<keyword evidence="1" id="KW-0812">Transmembrane</keyword>
<dbReference type="AlphaFoldDB" id="A0A8E2AX57"/>
<keyword evidence="1" id="KW-0472">Membrane</keyword>
<feature type="transmembrane region" description="Helical" evidence="1">
    <location>
        <begin position="150"/>
        <end position="170"/>
    </location>
</feature>
<protein>
    <submittedName>
        <fullName evidence="2">Uncharacterized protein</fullName>
    </submittedName>
</protein>
<sequence>MSQHRMNSMFPPDADAYFGPIKSQWRNPTDILSILMIIGGDVVQQAIAQLAGSGPRPLSFAPVAFSFGWVAYALNALLSAVGDGRLLPPVDGSAILLNAKNGYSRSVKSWPLARLVRDHRPSNEETQRGLSITFYRTLSTKPVGVPDCDWVYWCSIATIVAQLGISVIPGVIQGNWMVLIITAGGTFLALVAGALPQWQAEKWVARPIDPGKREVVCLTEGDGSKSVIVIISEGTGIRLADLAAGREARSVLTMWATLLLFTLWIVLLLTVEGLSADAWYSLLLGALGMVQNVVAAGAERTPGALGFHLEKTTDVYNEKVFKALQKAEDVEPGVGVYLVPVFFTGGLRPHEEEWRQEVLARYAKEKD</sequence>
<accession>A0A8E2AX57</accession>
<keyword evidence="1" id="KW-1133">Transmembrane helix</keyword>
<evidence type="ECO:0000313" key="2">
    <source>
        <dbReference type="EMBL" id="OCH90784.1"/>
    </source>
</evidence>
<feature type="transmembrane region" description="Helical" evidence="1">
    <location>
        <begin position="252"/>
        <end position="272"/>
    </location>
</feature>
<name>A0A8E2AX57_9APHY</name>
<dbReference type="OrthoDB" id="1937642at2759"/>
<dbReference type="EMBL" id="KV722398">
    <property type="protein sequence ID" value="OCH90784.1"/>
    <property type="molecule type" value="Genomic_DNA"/>
</dbReference>
<organism evidence="2 3">
    <name type="scientific">Obba rivulosa</name>
    <dbReference type="NCBI Taxonomy" id="1052685"/>
    <lineage>
        <taxon>Eukaryota</taxon>
        <taxon>Fungi</taxon>
        <taxon>Dikarya</taxon>
        <taxon>Basidiomycota</taxon>
        <taxon>Agaricomycotina</taxon>
        <taxon>Agaricomycetes</taxon>
        <taxon>Polyporales</taxon>
        <taxon>Gelatoporiaceae</taxon>
        <taxon>Obba</taxon>
    </lineage>
</organism>
<evidence type="ECO:0000256" key="1">
    <source>
        <dbReference type="SAM" id="Phobius"/>
    </source>
</evidence>
<proteinExistence type="predicted"/>
<keyword evidence="3" id="KW-1185">Reference proteome</keyword>
<feature type="transmembrane region" description="Helical" evidence="1">
    <location>
        <begin position="176"/>
        <end position="196"/>
    </location>
</feature>
<reference evidence="2 3" key="1">
    <citation type="submission" date="2016-07" db="EMBL/GenBank/DDBJ databases">
        <title>Draft genome of the white-rot fungus Obba rivulosa 3A-2.</title>
        <authorList>
            <consortium name="DOE Joint Genome Institute"/>
            <person name="Miettinen O."/>
            <person name="Riley R."/>
            <person name="Acob R."/>
            <person name="Barry K."/>
            <person name="Cullen D."/>
            <person name="De Vries R."/>
            <person name="Hainaut M."/>
            <person name="Hatakka A."/>
            <person name="Henrissat B."/>
            <person name="Hilden K."/>
            <person name="Kuo R."/>
            <person name="Labutti K."/>
            <person name="Lipzen A."/>
            <person name="Makela M.R."/>
            <person name="Sandor L."/>
            <person name="Spatafora J.W."/>
            <person name="Grigoriev I.V."/>
            <person name="Hibbett D.S."/>
        </authorList>
    </citation>
    <scope>NUCLEOTIDE SEQUENCE [LARGE SCALE GENOMIC DNA]</scope>
    <source>
        <strain evidence="2 3">3A-2</strain>
    </source>
</reference>